<organism evidence="4 5">
    <name type="scientific">Cnuibacter physcomitrellae</name>
    <dbReference type="NCBI Taxonomy" id="1619308"/>
    <lineage>
        <taxon>Bacteria</taxon>
        <taxon>Bacillati</taxon>
        <taxon>Actinomycetota</taxon>
        <taxon>Actinomycetes</taxon>
        <taxon>Micrococcales</taxon>
        <taxon>Microbacteriaceae</taxon>
        <taxon>Cnuibacter</taxon>
    </lineage>
</organism>
<dbReference type="Pfam" id="PF03816">
    <property type="entry name" value="LytR_cpsA_psr"/>
    <property type="match status" value="1"/>
</dbReference>
<keyword evidence="3" id="KW-1133">Transmembrane helix</keyword>
<feature type="region of interest" description="Disordered" evidence="2">
    <location>
        <begin position="341"/>
        <end position="408"/>
    </location>
</feature>
<evidence type="ECO:0000313" key="4">
    <source>
        <dbReference type="EMBL" id="ARJ06958.1"/>
    </source>
</evidence>
<dbReference type="STRING" id="1619308.B5808_18290"/>
<evidence type="ECO:0000256" key="2">
    <source>
        <dbReference type="SAM" id="MobiDB-lite"/>
    </source>
</evidence>
<dbReference type="EMBL" id="CP020715">
    <property type="protein sequence ID" value="ARJ06958.1"/>
    <property type="molecule type" value="Genomic_DNA"/>
</dbReference>
<gene>
    <name evidence="4" type="ORF">B5808_18290</name>
</gene>
<dbReference type="AlphaFoldDB" id="A0A1X9LRL2"/>
<comment type="similarity">
    <text evidence="1">Belongs to the LytR/CpsA/Psr (LCP) family.</text>
</comment>
<feature type="compositionally biased region" description="Low complexity" evidence="2">
    <location>
        <begin position="366"/>
        <end position="386"/>
    </location>
</feature>
<evidence type="ECO:0000256" key="3">
    <source>
        <dbReference type="SAM" id="Phobius"/>
    </source>
</evidence>
<keyword evidence="3" id="KW-0472">Membrane</keyword>
<dbReference type="Gene3D" id="3.40.630.190">
    <property type="entry name" value="LCP protein"/>
    <property type="match status" value="1"/>
</dbReference>
<feature type="transmembrane region" description="Helical" evidence="3">
    <location>
        <begin position="18"/>
        <end position="42"/>
    </location>
</feature>
<sequence length="408" mass="42149">MPEQVRHGRQQTPSRASLLLKSIAVAAAVVLVSGIGVAAYAYNDITSQISDAAVDIGGDATTQPAPFLGAIDGGFNMLVVGTDNDANQGDSFGERDATLNDVNILVHVSPDHQNAVVVSFPRDLVIDQPSCNDSGEVYSEPLNTSWERGGDGGGLACVAATIRELTGLDIPYAAATSFNGVIEMTNAVGGVQVCATAPIEDPDSGLYIPEGYSTVEGAEALAFLRNRHGVGDGSDLARIGSQQQYLSSLLRKIRDSSTLSDPTKVYGLAQAAAQNITPSTSLKSPDALVSLALSLKDIDLSKVVFVSYPVSAYVDDPNKVQPIPDLADELFQRISTDQPFTLDADSTATGSSQDPSAGTAPPAPEPTATAGAPDATDAPTDAADTPDVIEGLKGQTAAEQTCANPFDG</sequence>
<name>A0A1X9LRL2_9MICO</name>
<protein>
    <submittedName>
        <fullName evidence="4">Uncharacterized protein</fullName>
    </submittedName>
</protein>
<evidence type="ECO:0000313" key="5">
    <source>
        <dbReference type="Proteomes" id="UP000192775"/>
    </source>
</evidence>
<dbReference type="InterPro" id="IPR050922">
    <property type="entry name" value="LytR/CpsA/Psr_CW_biosynth"/>
</dbReference>
<feature type="compositionally biased region" description="Polar residues" evidence="2">
    <location>
        <begin position="341"/>
        <end position="356"/>
    </location>
</feature>
<feature type="compositionally biased region" description="Polar residues" evidence="2">
    <location>
        <begin position="397"/>
        <end position="408"/>
    </location>
</feature>
<dbReference type="Proteomes" id="UP000192775">
    <property type="component" value="Chromosome"/>
</dbReference>
<reference evidence="4 5" key="1">
    <citation type="submission" date="2017-04" db="EMBL/GenBank/DDBJ databases">
        <authorList>
            <person name="Afonso C.L."/>
            <person name="Miller P.J."/>
            <person name="Scott M.A."/>
            <person name="Spackman E."/>
            <person name="Goraichik I."/>
            <person name="Dimitrov K.M."/>
            <person name="Suarez D.L."/>
            <person name="Swayne D.E."/>
        </authorList>
    </citation>
    <scope>NUCLEOTIDE SEQUENCE [LARGE SCALE GENOMIC DNA]</scope>
    <source>
        <strain evidence="5">XA(T)</strain>
    </source>
</reference>
<dbReference type="PANTHER" id="PTHR33392:SF6">
    <property type="entry name" value="POLYISOPRENYL-TEICHOIC ACID--PEPTIDOGLYCAN TEICHOIC ACID TRANSFERASE TAGU"/>
    <property type="match status" value="1"/>
</dbReference>
<accession>A0A1X9LRL2</accession>
<dbReference type="NCBIfam" id="TIGR00350">
    <property type="entry name" value="lytR_cpsA_psr"/>
    <property type="match status" value="1"/>
</dbReference>
<proteinExistence type="inferred from homology"/>
<keyword evidence="5" id="KW-1185">Reference proteome</keyword>
<dbReference type="InterPro" id="IPR004474">
    <property type="entry name" value="LytR_CpsA_psr"/>
</dbReference>
<evidence type="ECO:0000256" key="1">
    <source>
        <dbReference type="ARBA" id="ARBA00006068"/>
    </source>
</evidence>
<keyword evidence="3" id="KW-0812">Transmembrane</keyword>
<dbReference type="KEGG" id="cphy:B5808_18290"/>
<dbReference type="PANTHER" id="PTHR33392">
    <property type="entry name" value="POLYISOPRENYL-TEICHOIC ACID--PEPTIDOGLYCAN TEICHOIC ACID TRANSFERASE TAGU"/>
    <property type="match status" value="1"/>
</dbReference>
<dbReference type="RefSeq" id="WP_085021096.1">
    <property type="nucleotide sequence ID" value="NZ_BMHD01000001.1"/>
</dbReference>